<evidence type="ECO:0000313" key="3">
    <source>
        <dbReference type="Proteomes" id="UP000006683"/>
    </source>
</evidence>
<dbReference type="OrthoDB" id="9789418at2"/>
<name>E1SSK0_FERBD</name>
<dbReference type="AlphaFoldDB" id="E1SSK0"/>
<dbReference type="Pfam" id="PF02635">
    <property type="entry name" value="DsrE"/>
    <property type="match status" value="1"/>
</dbReference>
<dbReference type="STRING" id="550540.Fbal_1826"/>
<gene>
    <name evidence="2" type="ordered locus">Fbal_1826</name>
</gene>
<organism evidence="2 3">
    <name type="scientific">Ferrimonas balearica (strain DSM 9799 / CCM 4581 / KCTC 23876 / PAT)</name>
    <dbReference type="NCBI Taxonomy" id="550540"/>
    <lineage>
        <taxon>Bacteria</taxon>
        <taxon>Pseudomonadati</taxon>
        <taxon>Pseudomonadota</taxon>
        <taxon>Gammaproteobacteria</taxon>
        <taxon>Alteromonadales</taxon>
        <taxon>Ferrimonadaceae</taxon>
        <taxon>Ferrimonas</taxon>
    </lineage>
</organism>
<dbReference type="PANTHER" id="PTHR38780">
    <property type="entry name" value="PROTEIN TUSC"/>
    <property type="match status" value="1"/>
</dbReference>
<accession>E1SSK0</accession>
<dbReference type="InterPro" id="IPR027396">
    <property type="entry name" value="DsrEFH-like"/>
</dbReference>
<protein>
    <submittedName>
        <fullName evidence="2">Sulfur relay protein TusC/DsrF</fullName>
    </submittedName>
</protein>
<dbReference type="InterPro" id="IPR017462">
    <property type="entry name" value="Sulphur_relay_TusC/DsrF"/>
</dbReference>
<evidence type="ECO:0000256" key="1">
    <source>
        <dbReference type="ARBA" id="ARBA00005996"/>
    </source>
</evidence>
<keyword evidence="3" id="KW-1185">Reference proteome</keyword>
<proteinExistence type="inferred from homology"/>
<reference evidence="2 3" key="1">
    <citation type="journal article" date="2010" name="Stand. Genomic Sci.">
        <title>Complete genome sequence of Ferrimonas balearica type strain (PAT).</title>
        <authorList>
            <person name="Nolan M."/>
            <person name="Sikorski J."/>
            <person name="Davenport K."/>
            <person name="Lucas S."/>
            <person name="Glavina Del Rio T."/>
            <person name="Tice H."/>
            <person name="Cheng J."/>
            <person name="Goodwin L."/>
            <person name="Pitluck S."/>
            <person name="Liolios K."/>
            <person name="Ivanova N."/>
            <person name="Mavromatis K."/>
            <person name="Ovchinnikova G."/>
            <person name="Pati A."/>
            <person name="Chen A."/>
            <person name="Palaniappan K."/>
            <person name="Land M."/>
            <person name="Hauser L."/>
            <person name="Chang Y."/>
            <person name="Jeffries C."/>
            <person name="Tapia R."/>
            <person name="Brettin T."/>
            <person name="Detter J."/>
            <person name="Han C."/>
            <person name="Yasawong M."/>
            <person name="Rohde M."/>
            <person name="Tindall B."/>
            <person name="Goker M."/>
            <person name="Woyke T."/>
            <person name="Bristow J."/>
            <person name="Eisen J."/>
            <person name="Markowitz V."/>
            <person name="Hugenholtz P."/>
            <person name="Kyrpides N."/>
            <person name="Klenk H."/>
            <person name="Lapidus A."/>
        </authorList>
    </citation>
    <scope>NUCLEOTIDE SEQUENCE [LARGE SCALE GENOMIC DNA]</scope>
    <source>
        <strain evidence="3">DSM 9799 / CCM 4581 / KCTC 23876 / PAT</strain>
    </source>
</reference>
<dbReference type="eggNOG" id="COG2923">
    <property type="taxonomic scope" value="Bacteria"/>
</dbReference>
<sequence length="122" mass="13061">MTESSLNLAVVFRTAPHGSARGREGLDLLLLSASYDQQCAAVFIGDGVYQLCQGQQPGLIDAKDYIATFKALPLYDVDTVVVCAESLQQRGLTAEQLVLPVSRCTPSEIAGLLANSQQVLTF</sequence>
<dbReference type="HOGENOM" id="CLU_155943_1_0_6"/>
<dbReference type="Gene3D" id="3.40.1260.10">
    <property type="entry name" value="DsrEFH-like"/>
    <property type="match status" value="1"/>
</dbReference>
<dbReference type="PANTHER" id="PTHR38780:SF1">
    <property type="entry name" value="PROTEIN TUSC"/>
    <property type="match status" value="1"/>
</dbReference>
<dbReference type="RefSeq" id="WP_013345335.1">
    <property type="nucleotide sequence ID" value="NC_014541.1"/>
</dbReference>
<dbReference type="PROSITE" id="PS00430">
    <property type="entry name" value="TONB_DEPENDENT_REC_1"/>
    <property type="match status" value="1"/>
</dbReference>
<dbReference type="NCBIfam" id="TIGR03010">
    <property type="entry name" value="sulf_tusC_dsrF"/>
    <property type="match status" value="1"/>
</dbReference>
<dbReference type="NCBIfam" id="NF001238">
    <property type="entry name" value="PRK00211.1"/>
    <property type="match status" value="1"/>
</dbReference>
<dbReference type="SUPFAM" id="SSF75169">
    <property type="entry name" value="DsrEFH-like"/>
    <property type="match status" value="1"/>
</dbReference>
<dbReference type="InterPro" id="IPR010916">
    <property type="entry name" value="TonB_box_CS"/>
</dbReference>
<dbReference type="InterPro" id="IPR003787">
    <property type="entry name" value="Sulphur_relay_DsrE/F-like"/>
</dbReference>
<dbReference type="Proteomes" id="UP000006683">
    <property type="component" value="Chromosome"/>
</dbReference>
<dbReference type="GeneID" id="67182028"/>
<evidence type="ECO:0000313" key="2">
    <source>
        <dbReference type="EMBL" id="ADN76029.1"/>
    </source>
</evidence>
<dbReference type="KEGG" id="fbl:Fbal_1826"/>
<dbReference type="EMBL" id="CP002209">
    <property type="protein sequence ID" value="ADN76029.1"/>
    <property type="molecule type" value="Genomic_DNA"/>
</dbReference>
<comment type="similarity">
    <text evidence="1">Belongs to the DsrF/TusC family.</text>
</comment>